<sequence>MVLELFYVMLILCCIHNLAFAQDENTRIAPFGCNSTCGNVEIPFPFGMNEPNYCYADHWFQIECRHDTPYLKSIGLEVSSIDVSEGTIEIMHPIHRWNCKPQHNATNTEQEVVDLRGSPFVYSQENNMFVSAGCNEISFLVSNGTQVSGCVSICDDKKDVEENIEIQNCNGKYCCVTSLPLYLSEFNVTTESFGSNNNNRASDDDECSSYALIVHYFRVPDYMRYDSSYAYYRWNSMTDLRSLKKVAVVLEWEIHNSSITLPRSGHCVNTNITSAKNNHSGRRCYCLEDSYGNPYIEGGCSYANDYGDNGEGNKNRSKWAIIGVFSSVGSIIFLLGSWRVYKVVRRRIVQNRIEKNFKKNGGLLLEKRMSSGEVNVDKVKHFTLKELEKATDNFNMNRVLGKGGQGTVYKGMLVDGKIVAVKKFRVHGNVEEFINEFVILSQINHRNVVKLLGCCLEKEIPLLVYEFIPNGNLYEYLHGQNEDLPMTWDMRLRIASEIAGALFYLHSAASQPIYHRDVKSTNILLDGKYRAKVADFGASRMISIEDTHLTTVVQGTFGYLDPEYFHTSQLTEKSDVYSFGVVLLELLTGQKPLSSLRPNEAKSLASYFVLSVEEDRLFDIIDDRVTKEGDKEHIIAVANLAYRCLELNGKRRPTMKEVTRELDEIWKLERKFNNAQQHRHEEIEHPAIEYHHAWVANSAPDISPSNVIYIGKLDLQFLHDPIMAQPGCDLTCGDVEIPYPFGMKDPKCYAEEWFQIECKSNHTPYLKLINLEVTAIDVNISTVEVKNPVFHRKCHDGGRDSSLSRPKPTIEDPAGISLRGSPFVYSNKRNTFVAFGCNILGFLHSNRSVVAGCVSVCGPKEFTRLKKLVASGKKVNLGCHGKFCCVASIPSHLSEYEVTMEDIRNGSIAPGCDDYALIAKKWREELTWMVNQKESELKKNVSHYAHAVLEFEILNWINIEATNAECLKTNVTSSKMEHSGWRCKCRVGFHGNPYIAGGCVVIRDRWYHSEGTPTKELMVGLLSSLGSIILLLGLRWLYEVERKRIAKKSRESFFKKNGGVLLEKVLSSSEGSFDKFKLFSLKELEKATNHFNVNRILGNGGEGTVYKGMLLDGKIVAVKKFKVQGKIEQFINEFAILSQIDHRNVVKLLGCCLETEIPLLVYEFIPNGTLFQYLHDQDAYLPMTWEMRLKIAIEVAGALFYLHSAASKPIYHRDIKSTNILLDEKYNAKVADFGTSKMIAIEDTHLTTLVKGTFGYLDPEYFHTSQFTDKSDVYSFGVVLVELLTGQKPVSFVAPDEAQNLASYFILCMEEKRVFDIIDKRIMWEGRRKHINAVAKLAKRCLDLKGIKRPSMKEVSMQLYGIWELQRNSRA</sequence>
<dbReference type="PANTHER" id="PTHR27005">
    <property type="entry name" value="WALL-ASSOCIATED RECEPTOR KINASE-LIKE 21"/>
    <property type="match status" value="1"/>
</dbReference>
<comment type="subcellular location">
    <subcellularLocation>
        <location evidence="1">Membrane</location>
        <topology evidence="1">Single-pass type I membrane protein</topology>
    </subcellularLocation>
</comment>
<dbReference type="GO" id="GO:0005886">
    <property type="term" value="C:plasma membrane"/>
    <property type="evidence" value="ECO:0007669"/>
    <property type="project" value="TreeGrafter"/>
</dbReference>
<evidence type="ECO:0000256" key="13">
    <source>
        <dbReference type="ARBA" id="ARBA00047558"/>
    </source>
</evidence>
<keyword evidence="8" id="KW-0067">ATP-binding</keyword>
<evidence type="ECO:0000313" key="17">
    <source>
        <dbReference type="EMBL" id="RYR12380.1"/>
    </source>
</evidence>
<evidence type="ECO:0000256" key="9">
    <source>
        <dbReference type="ARBA" id="ARBA00022989"/>
    </source>
</evidence>
<evidence type="ECO:0000256" key="14">
    <source>
        <dbReference type="ARBA" id="ARBA00047951"/>
    </source>
</evidence>
<dbReference type="InterPro" id="IPR025287">
    <property type="entry name" value="WAK_GUB"/>
</dbReference>
<evidence type="ECO:0000256" key="4">
    <source>
        <dbReference type="ARBA" id="ARBA00022692"/>
    </source>
</evidence>
<comment type="catalytic activity">
    <reaction evidence="14">
        <text>L-threonyl-[protein] + ATP = O-phospho-L-threonyl-[protein] + ADP + H(+)</text>
        <dbReference type="Rhea" id="RHEA:46608"/>
        <dbReference type="Rhea" id="RHEA-COMP:11060"/>
        <dbReference type="Rhea" id="RHEA-COMP:11605"/>
        <dbReference type="ChEBI" id="CHEBI:15378"/>
        <dbReference type="ChEBI" id="CHEBI:30013"/>
        <dbReference type="ChEBI" id="CHEBI:30616"/>
        <dbReference type="ChEBI" id="CHEBI:61977"/>
        <dbReference type="ChEBI" id="CHEBI:456216"/>
    </reaction>
</comment>
<dbReference type="GO" id="GO:0004674">
    <property type="term" value="F:protein serine/threonine kinase activity"/>
    <property type="evidence" value="ECO:0007669"/>
    <property type="project" value="UniProtKB-KW"/>
</dbReference>
<dbReference type="SUPFAM" id="SSF56112">
    <property type="entry name" value="Protein kinase-like (PK-like)"/>
    <property type="match status" value="2"/>
</dbReference>
<keyword evidence="3" id="KW-0808">Transferase</keyword>
<dbReference type="Pfam" id="PF07714">
    <property type="entry name" value="PK_Tyr_Ser-Thr"/>
    <property type="match status" value="2"/>
</dbReference>
<protein>
    <recommendedName>
        <fullName evidence="16">Protein kinase domain-containing protein</fullName>
    </recommendedName>
</protein>
<keyword evidence="10" id="KW-0472">Membrane</keyword>
<keyword evidence="4" id="KW-0812">Transmembrane</keyword>
<gene>
    <name evidence="17" type="ORF">Ahy_B04g069923</name>
</gene>
<proteinExistence type="predicted"/>
<keyword evidence="6" id="KW-0547">Nucleotide-binding</keyword>
<dbReference type="GO" id="GO:0030247">
    <property type="term" value="F:polysaccharide binding"/>
    <property type="evidence" value="ECO:0007669"/>
    <property type="project" value="InterPro"/>
</dbReference>
<evidence type="ECO:0000256" key="12">
    <source>
        <dbReference type="ARBA" id="ARBA00023180"/>
    </source>
</evidence>
<dbReference type="EMBL" id="SDMP01000014">
    <property type="protein sequence ID" value="RYR12380.1"/>
    <property type="molecule type" value="Genomic_DNA"/>
</dbReference>
<dbReference type="PANTHER" id="PTHR27005:SF526">
    <property type="entry name" value="WALL ASSOCIATED KINASE-LIKE PROTEIN"/>
    <property type="match status" value="1"/>
</dbReference>
<evidence type="ECO:0000256" key="11">
    <source>
        <dbReference type="ARBA" id="ARBA00023157"/>
    </source>
</evidence>
<dbReference type="CDD" id="cd14066">
    <property type="entry name" value="STKc_IRAK"/>
    <property type="match status" value="2"/>
</dbReference>
<keyword evidence="12" id="KW-0325">Glycoprotein</keyword>
<keyword evidence="7" id="KW-0418">Kinase</keyword>
<comment type="catalytic activity">
    <reaction evidence="13">
        <text>L-seryl-[protein] + ATP = O-phospho-L-seryl-[protein] + ADP + H(+)</text>
        <dbReference type="Rhea" id="RHEA:17989"/>
        <dbReference type="Rhea" id="RHEA-COMP:9863"/>
        <dbReference type="Rhea" id="RHEA-COMP:11604"/>
        <dbReference type="ChEBI" id="CHEBI:15378"/>
        <dbReference type="ChEBI" id="CHEBI:29999"/>
        <dbReference type="ChEBI" id="CHEBI:30616"/>
        <dbReference type="ChEBI" id="CHEBI:83421"/>
        <dbReference type="ChEBI" id="CHEBI:456216"/>
    </reaction>
</comment>
<feature type="domain" description="Protein kinase" evidence="16">
    <location>
        <begin position="394"/>
        <end position="667"/>
    </location>
</feature>
<dbReference type="InterPro" id="IPR011009">
    <property type="entry name" value="Kinase-like_dom_sf"/>
</dbReference>
<evidence type="ECO:0000256" key="15">
    <source>
        <dbReference type="SAM" id="SignalP"/>
    </source>
</evidence>
<dbReference type="GO" id="GO:0005524">
    <property type="term" value="F:ATP binding"/>
    <property type="evidence" value="ECO:0007669"/>
    <property type="project" value="UniProtKB-KW"/>
</dbReference>
<dbReference type="Pfam" id="PF13947">
    <property type="entry name" value="GUB_WAK_bind"/>
    <property type="match status" value="2"/>
</dbReference>
<comment type="caution">
    <text evidence="17">The sequence shown here is derived from an EMBL/GenBank/DDBJ whole genome shotgun (WGS) entry which is preliminary data.</text>
</comment>
<organism evidence="17 18">
    <name type="scientific">Arachis hypogaea</name>
    <name type="common">Peanut</name>
    <dbReference type="NCBI Taxonomy" id="3818"/>
    <lineage>
        <taxon>Eukaryota</taxon>
        <taxon>Viridiplantae</taxon>
        <taxon>Streptophyta</taxon>
        <taxon>Embryophyta</taxon>
        <taxon>Tracheophyta</taxon>
        <taxon>Spermatophyta</taxon>
        <taxon>Magnoliopsida</taxon>
        <taxon>eudicotyledons</taxon>
        <taxon>Gunneridae</taxon>
        <taxon>Pentapetalae</taxon>
        <taxon>rosids</taxon>
        <taxon>fabids</taxon>
        <taxon>Fabales</taxon>
        <taxon>Fabaceae</taxon>
        <taxon>Papilionoideae</taxon>
        <taxon>50 kb inversion clade</taxon>
        <taxon>dalbergioids sensu lato</taxon>
        <taxon>Dalbergieae</taxon>
        <taxon>Pterocarpus clade</taxon>
        <taxon>Arachis</taxon>
    </lineage>
</organism>
<accession>A0A444ZDX2</accession>
<evidence type="ECO:0000256" key="3">
    <source>
        <dbReference type="ARBA" id="ARBA00022679"/>
    </source>
</evidence>
<dbReference type="GO" id="GO:0007166">
    <property type="term" value="P:cell surface receptor signaling pathway"/>
    <property type="evidence" value="ECO:0007669"/>
    <property type="project" value="InterPro"/>
</dbReference>
<dbReference type="InterPro" id="IPR000719">
    <property type="entry name" value="Prot_kinase_dom"/>
</dbReference>
<dbReference type="InterPro" id="IPR001245">
    <property type="entry name" value="Ser-Thr/Tyr_kinase_cat_dom"/>
</dbReference>
<dbReference type="Gene3D" id="1.10.510.10">
    <property type="entry name" value="Transferase(Phosphotransferase) domain 1"/>
    <property type="match status" value="2"/>
</dbReference>
<feature type="domain" description="Protein kinase" evidence="16">
    <location>
        <begin position="1091"/>
        <end position="1360"/>
    </location>
</feature>
<evidence type="ECO:0000256" key="2">
    <source>
        <dbReference type="ARBA" id="ARBA00022527"/>
    </source>
</evidence>
<dbReference type="FunFam" id="1.10.510.10:FF:000084">
    <property type="entry name" value="Wall-associated receptor kinase 2"/>
    <property type="match status" value="2"/>
</dbReference>
<dbReference type="PROSITE" id="PS00108">
    <property type="entry name" value="PROTEIN_KINASE_ST"/>
    <property type="match status" value="2"/>
</dbReference>
<dbReference type="InterPro" id="IPR045274">
    <property type="entry name" value="WAK-like"/>
</dbReference>
<dbReference type="STRING" id="3818.A0A444ZDX2"/>
<evidence type="ECO:0000256" key="8">
    <source>
        <dbReference type="ARBA" id="ARBA00022840"/>
    </source>
</evidence>
<dbReference type="Gene3D" id="3.30.200.20">
    <property type="entry name" value="Phosphorylase Kinase, domain 1"/>
    <property type="match status" value="2"/>
</dbReference>
<dbReference type="SMART" id="SM00220">
    <property type="entry name" value="S_TKc"/>
    <property type="match status" value="2"/>
</dbReference>
<evidence type="ECO:0000259" key="16">
    <source>
        <dbReference type="PROSITE" id="PS50011"/>
    </source>
</evidence>
<keyword evidence="5 15" id="KW-0732">Signal</keyword>
<keyword evidence="18" id="KW-1185">Reference proteome</keyword>
<evidence type="ECO:0000256" key="7">
    <source>
        <dbReference type="ARBA" id="ARBA00022777"/>
    </source>
</evidence>
<evidence type="ECO:0000256" key="5">
    <source>
        <dbReference type="ARBA" id="ARBA00022729"/>
    </source>
</evidence>
<reference evidence="17 18" key="1">
    <citation type="submission" date="2019-01" db="EMBL/GenBank/DDBJ databases">
        <title>Sequencing of cultivated peanut Arachis hypogaea provides insights into genome evolution and oil improvement.</title>
        <authorList>
            <person name="Chen X."/>
        </authorList>
    </citation>
    <scope>NUCLEOTIDE SEQUENCE [LARGE SCALE GENOMIC DNA]</scope>
    <source>
        <strain evidence="18">cv. Fuhuasheng</strain>
        <tissue evidence="17">Leaves</tissue>
    </source>
</reference>
<evidence type="ECO:0000313" key="18">
    <source>
        <dbReference type="Proteomes" id="UP000289738"/>
    </source>
</evidence>
<dbReference type="InterPro" id="IPR008271">
    <property type="entry name" value="Ser/Thr_kinase_AS"/>
</dbReference>
<dbReference type="FunFam" id="3.30.200.20:FF:000043">
    <property type="entry name" value="Wall-associated receptor kinase 2"/>
    <property type="match status" value="2"/>
</dbReference>
<evidence type="ECO:0000256" key="6">
    <source>
        <dbReference type="ARBA" id="ARBA00022741"/>
    </source>
</evidence>
<dbReference type="PROSITE" id="PS50011">
    <property type="entry name" value="PROTEIN_KINASE_DOM"/>
    <property type="match status" value="2"/>
</dbReference>
<evidence type="ECO:0000256" key="10">
    <source>
        <dbReference type="ARBA" id="ARBA00023136"/>
    </source>
</evidence>
<keyword evidence="9" id="KW-1133">Transmembrane helix</keyword>
<keyword evidence="2" id="KW-0723">Serine/threonine-protein kinase</keyword>
<feature type="signal peptide" evidence="15">
    <location>
        <begin position="1"/>
        <end position="21"/>
    </location>
</feature>
<name>A0A444ZDX2_ARAHY</name>
<feature type="chain" id="PRO_5019563128" description="Protein kinase domain-containing protein" evidence="15">
    <location>
        <begin position="22"/>
        <end position="1371"/>
    </location>
</feature>
<evidence type="ECO:0000256" key="1">
    <source>
        <dbReference type="ARBA" id="ARBA00004479"/>
    </source>
</evidence>
<dbReference type="Proteomes" id="UP000289738">
    <property type="component" value="Chromosome B04"/>
</dbReference>
<keyword evidence="11" id="KW-1015">Disulfide bond</keyword>